<proteinExistence type="predicted"/>
<feature type="domain" description="DUF1592" evidence="2">
    <location>
        <begin position="41"/>
        <end position="170"/>
    </location>
</feature>
<dbReference type="EMBL" id="UINC01181138">
    <property type="protein sequence ID" value="SVD90678.1"/>
    <property type="molecule type" value="Genomic_DNA"/>
</dbReference>
<evidence type="ECO:0000259" key="1">
    <source>
        <dbReference type="Pfam" id="PF07627"/>
    </source>
</evidence>
<sequence>MKMVDAALAKGMDRESILRNGLRAVLVSPQFLYFYENRGRLDGYALASRLSYFLWSTMPDKELLELAAKGRLREPKTLRHQVDRMLADKKSNTFVHNFTNRWLELYKLGTMPPDAKGFGAWYYRGQLERNAPEETVRFFRHLLDENLSVRNFIDSDFAFVNYPLAKLYGIKGVKSRAFEKVTLQDKRRGGLLGQASVLTTSANGIDTSPVIRGVWVLENLLGTPPSPPPDNVPAIEPDIRGTTTIRDQLAKHREVESCA</sequence>
<evidence type="ECO:0000313" key="3">
    <source>
        <dbReference type="EMBL" id="SVD90678.1"/>
    </source>
</evidence>
<protein>
    <recommendedName>
        <fullName evidence="4">DUF1592 domain-containing protein</fullName>
    </recommendedName>
</protein>
<dbReference type="AlphaFoldDB" id="A0A382Z7H9"/>
<reference evidence="3" key="1">
    <citation type="submission" date="2018-05" db="EMBL/GenBank/DDBJ databases">
        <authorList>
            <person name="Lanie J.A."/>
            <person name="Ng W.-L."/>
            <person name="Kazmierczak K.M."/>
            <person name="Andrzejewski T.M."/>
            <person name="Davidsen T.M."/>
            <person name="Wayne K.J."/>
            <person name="Tettelin H."/>
            <person name="Glass J.I."/>
            <person name="Rusch D."/>
            <person name="Podicherti R."/>
            <person name="Tsui H.-C.T."/>
            <person name="Winkler M.E."/>
        </authorList>
    </citation>
    <scope>NUCLEOTIDE SEQUENCE</scope>
</reference>
<evidence type="ECO:0008006" key="4">
    <source>
        <dbReference type="Google" id="ProtNLM"/>
    </source>
</evidence>
<dbReference type="InterPro" id="IPR013042">
    <property type="entry name" value="DUF1592"/>
</dbReference>
<dbReference type="Pfam" id="PF07631">
    <property type="entry name" value="PSD4"/>
    <property type="match status" value="1"/>
</dbReference>
<organism evidence="3">
    <name type="scientific">marine metagenome</name>
    <dbReference type="NCBI Taxonomy" id="408172"/>
    <lineage>
        <taxon>unclassified sequences</taxon>
        <taxon>metagenomes</taxon>
        <taxon>ecological metagenomes</taxon>
    </lineage>
</organism>
<name>A0A382Z7H9_9ZZZZ</name>
<gene>
    <name evidence="3" type="ORF">METZ01_LOCUS443532</name>
</gene>
<dbReference type="Pfam" id="PF07627">
    <property type="entry name" value="PSCyt3"/>
    <property type="match status" value="1"/>
</dbReference>
<feature type="non-terminal residue" evidence="3">
    <location>
        <position position="259"/>
    </location>
</feature>
<dbReference type="InterPro" id="IPR013039">
    <property type="entry name" value="DUF1588"/>
</dbReference>
<accession>A0A382Z7H9</accession>
<evidence type="ECO:0000259" key="2">
    <source>
        <dbReference type="Pfam" id="PF07631"/>
    </source>
</evidence>
<feature type="domain" description="DUF1588" evidence="1">
    <location>
        <begin position="188"/>
        <end position="259"/>
    </location>
</feature>